<dbReference type="InterPro" id="IPR036909">
    <property type="entry name" value="Cyt_c-like_dom_sf"/>
</dbReference>
<dbReference type="GO" id="GO:0046872">
    <property type="term" value="F:metal ion binding"/>
    <property type="evidence" value="ECO:0007669"/>
    <property type="project" value="UniProtKB-KW"/>
</dbReference>
<gene>
    <name evidence="6" type="ORF">A45J_0607</name>
</gene>
<dbReference type="Gene3D" id="1.10.760.10">
    <property type="entry name" value="Cytochrome c-like domain"/>
    <property type="match status" value="1"/>
</dbReference>
<evidence type="ECO:0000256" key="4">
    <source>
        <dbReference type="SAM" id="Phobius"/>
    </source>
</evidence>
<dbReference type="InterPro" id="IPR009056">
    <property type="entry name" value="Cyt_c-like_dom"/>
</dbReference>
<feature type="transmembrane region" description="Helical" evidence="4">
    <location>
        <begin position="6"/>
        <end position="29"/>
    </location>
</feature>
<feature type="transmembrane region" description="Helical" evidence="4">
    <location>
        <begin position="50"/>
        <end position="68"/>
    </location>
</feature>
<dbReference type="AlphaFoldDB" id="A0A5J4L5S6"/>
<keyword evidence="1" id="KW-0349">Heme</keyword>
<dbReference type="PROSITE" id="PS51257">
    <property type="entry name" value="PROKAR_LIPOPROTEIN"/>
    <property type="match status" value="1"/>
</dbReference>
<feature type="domain" description="Cytochrome c" evidence="5">
    <location>
        <begin position="173"/>
        <end position="256"/>
    </location>
</feature>
<dbReference type="SUPFAM" id="SSF46626">
    <property type="entry name" value="Cytochrome c"/>
    <property type="match status" value="1"/>
</dbReference>
<name>A0A5J4L5S6_9ZZZZ</name>
<evidence type="ECO:0000259" key="5">
    <source>
        <dbReference type="PROSITE" id="PS51007"/>
    </source>
</evidence>
<dbReference type="GO" id="GO:0020037">
    <property type="term" value="F:heme binding"/>
    <property type="evidence" value="ECO:0007669"/>
    <property type="project" value="InterPro"/>
</dbReference>
<dbReference type="Pfam" id="PF13442">
    <property type="entry name" value="Cytochrome_CBB3"/>
    <property type="match status" value="1"/>
</dbReference>
<keyword evidence="4" id="KW-0812">Transmembrane</keyword>
<sequence>MSLLLLKSLISVFMLLLSCLAMFTMFEVFGRNEKRYNIEGLKKFHKANGIVYLLVFVFISYFCLKFIMLSGSELTPRATFHAVFAITIIVLLGLKMAFIHFYRQFYGAVKTIGILIALITFGLVGTSGGYYLLVSKFGSGKAFDRFMEQKMKGQMQASSNSSGSKFIIRTDTESIEKGKRLYESECSVCHNPHSTEWYFGPGHKGILKNPFFPVSKKPSTPDNIADQLRNPFRDMPSFPNLSDEDILNLIAYMNTL</sequence>
<evidence type="ECO:0000256" key="2">
    <source>
        <dbReference type="ARBA" id="ARBA00022723"/>
    </source>
</evidence>
<evidence type="ECO:0000256" key="3">
    <source>
        <dbReference type="ARBA" id="ARBA00023004"/>
    </source>
</evidence>
<comment type="caution">
    <text evidence="6">The sequence shown here is derived from an EMBL/GenBank/DDBJ whole genome shotgun (WGS) entry which is preliminary data.</text>
</comment>
<organism evidence="6">
    <name type="scientific">hot springs metagenome</name>
    <dbReference type="NCBI Taxonomy" id="433727"/>
    <lineage>
        <taxon>unclassified sequences</taxon>
        <taxon>metagenomes</taxon>
        <taxon>ecological metagenomes</taxon>
    </lineage>
</organism>
<reference evidence="6" key="1">
    <citation type="submission" date="2019-10" db="EMBL/GenBank/DDBJ databases">
        <title>Metagenomic sequencing of thiosulfate-disproportionating enrichment culture.</title>
        <authorList>
            <person name="Umezawa K."/>
            <person name="Kojima H."/>
            <person name="Fukui M."/>
        </authorList>
    </citation>
    <scope>NUCLEOTIDE SEQUENCE</scope>
    <source>
        <strain evidence="6">45J</strain>
    </source>
</reference>
<keyword evidence="2" id="KW-0479">Metal-binding</keyword>
<accession>A0A5J4L5S6</accession>
<keyword evidence="3" id="KW-0408">Iron</keyword>
<evidence type="ECO:0000313" key="6">
    <source>
        <dbReference type="EMBL" id="GER92876.1"/>
    </source>
</evidence>
<dbReference type="PROSITE" id="PS51007">
    <property type="entry name" value="CYTC"/>
    <property type="match status" value="1"/>
</dbReference>
<feature type="transmembrane region" description="Helical" evidence="4">
    <location>
        <begin position="80"/>
        <end position="102"/>
    </location>
</feature>
<protein>
    <recommendedName>
        <fullName evidence="5">Cytochrome c domain-containing protein</fullName>
    </recommendedName>
</protein>
<keyword evidence="4" id="KW-1133">Transmembrane helix</keyword>
<feature type="transmembrane region" description="Helical" evidence="4">
    <location>
        <begin position="114"/>
        <end position="133"/>
    </location>
</feature>
<dbReference type="GO" id="GO:0009055">
    <property type="term" value="F:electron transfer activity"/>
    <property type="evidence" value="ECO:0007669"/>
    <property type="project" value="InterPro"/>
</dbReference>
<keyword evidence="4" id="KW-0472">Membrane</keyword>
<evidence type="ECO:0000256" key="1">
    <source>
        <dbReference type="ARBA" id="ARBA00022617"/>
    </source>
</evidence>
<dbReference type="EMBL" id="BLAB01000001">
    <property type="protein sequence ID" value="GER92876.1"/>
    <property type="molecule type" value="Genomic_DNA"/>
</dbReference>
<proteinExistence type="predicted"/>